<proteinExistence type="predicted"/>
<keyword evidence="3" id="KW-1185">Reference proteome</keyword>
<protein>
    <recommendedName>
        <fullName evidence="4">Fungal N-terminal domain-containing protein</fullName>
    </recommendedName>
</protein>
<evidence type="ECO:0000313" key="2">
    <source>
        <dbReference type="EMBL" id="KAJ4138676.1"/>
    </source>
</evidence>
<name>A0ABQ8RNY6_FUSEQ</name>
<dbReference type="Proteomes" id="UP001152024">
    <property type="component" value="Unassembled WGS sequence"/>
</dbReference>
<keyword evidence="1" id="KW-0175">Coiled coil</keyword>
<accession>A0ABQ8RNY6</accession>
<feature type="coiled-coil region" evidence="1">
    <location>
        <begin position="76"/>
        <end position="106"/>
    </location>
</feature>
<evidence type="ECO:0008006" key="4">
    <source>
        <dbReference type="Google" id="ProtNLM"/>
    </source>
</evidence>
<dbReference type="EMBL" id="JAOQBH010000003">
    <property type="protein sequence ID" value="KAJ4138676.1"/>
    <property type="molecule type" value="Genomic_DNA"/>
</dbReference>
<reference evidence="2" key="1">
    <citation type="submission" date="2022-09" db="EMBL/GenBank/DDBJ databases">
        <title>Fusarium specimens isolated from Avocado Roots.</title>
        <authorList>
            <person name="Stajich J."/>
            <person name="Roper C."/>
            <person name="Heimlech-Rivalta G."/>
        </authorList>
    </citation>
    <scope>NUCLEOTIDE SEQUENCE</scope>
    <source>
        <strain evidence="2">CF00095</strain>
    </source>
</reference>
<comment type="caution">
    <text evidence="2">The sequence shown here is derived from an EMBL/GenBank/DDBJ whole genome shotgun (WGS) entry which is preliminary data.</text>
</comment>
<evidence type="ECO:0000313" key="3">
    <source>
        <dbReference type="Proteomes" id="UP001152024"/>
    </source>
</evidence>
<sequence>MSDPLSVAGTAVGITSLGIQVCQSLVKYLRAIRGRKEDIAEGVREVDRVVALLSSLNRLLPRVGSVNGTVQLRECLKNCHTELKKIQTLLAELEGEQQSNKAMQRAANAMRSITYPFQQEKLTAFRQSLRSVLDDLNLIISIVSL</sequence>
<evidence type="ECO:0000256" key="1">
    <source>
        <dbReference type="SAM" id="Coils"/>
    </source>
</evidence>
<organism evidence="2 3">
    <name type="scientific">Fusarium equiseti</name>
    <name type="common">Fusarium scirpi</name>
    <dbReference type="NCBI Taxonomy" id="61235"/>
    <lineage>
        <taxon>Eukaryota</taxon>
        <taxon>Fungi</taxon>
        <taxon>Dikarya</taxon>
        <taxon>Ascomycota</taxon>
        <taxon>Pezizomycotina</taxon>
        <taxon>Sordariomycetes</taxon>
        <taxon>Hypocreomycetidae</taxon>
        <taxon>Hypocreales</taxon>
        <taxon>Nectriaceae</taxon>
        <taxon>Fusarium</taxon>
        <taxon>Fusarium incarnatum-equiseti species complex</taxon>
    </lineage>
</organism>
<gene>
    <name evidence="2" type="ORF">NW768_002529</name>
</gene>